<dbReference type="PANTHER" id="PTHR21039:SF0">
    <property type="entry name" value="HISTIDINOL-PHOSPHATASE"/>
    <property type="match status" value="1"/>
</dbReference>
<evidence type="ECO:0000256" key="2">
    <source>
        <dbReference type="ARBA" id="ARBA00009152"/>
    </source>
</evidence>
<dbReference type="STRING" id="2756.BFR44_05135"/>
<dbReference type="KEGG" id="bths:CNY62_10900"/>
<proteinExistence type="inferred from homology"/>
<dbReference type="GeneID" id="66536411"/>
<sequence length="277" mass="31866">MKYEGHTHTEFCPHGSGEDVELMIERAIKMGFTHYSITEHPPLPTSFKEMMPNTAAEIATTAMDMNDVEHYIKKIKRLQYKYQSDLMIRFGFELDYLPENTDDVRNFLNEYGPYLSDNILSVHFMPGKDGWRFIDYSAADFDSGLVQHYGSFTAVQNKYIQMQKEALSWDIGQFKPTRLGHLSLVQKFQKNYTPAEIGYSLKQKHQLSCLLDQIASQNYSLDFNTAGLYKVDCGETYPGKELTRMALAKGIPFVFGSDAHSVDEVGRGYDKFIDMYR</sequence>
<evidence type="ECO:0000256" key="4">
    <source>
        <dbReference type="ARBA" id="ARBA00022605"/>
    </source>
</evidence>
<comment type="pathway">
    <text evidence="1 8">Amino-acid biosynthesis; L-histidine biosynthesis; L-histidine from 5-phospho-alpha-D-ribose 1-diphosphate: step 8/9.</text>
</comment>
<dbReference type="OrthoDB" id="9775255at2"/>
<dbReference type="RefSeq" id="WP_069119011.1">
    <property type="nucleotide sequence ID" value="NZ_CBCPHX010000001.1"/>
</dbReference>
<dbReference type="GO" id="GO:0005737">
    <property type="term" value="C:cytoplasm"/>
    <property type="evidence" value="ECO:0007669"/>
    <property type="project" value="TreeGrafter"/>
</dbReference>
<name>A0A1D2L3L4_BROTH</name>
<evidence type="ECO:0000256" key="3">
    <source>
        <dbReference type="ARBA" id="ARBA00013085"/>
    </source>
</evidence>
<dbReference type="NCBIfam" id="TIGR01856">
    <property type="entry name" value="hisJ_fam"/>
    <property type="match status" value="1"/>
</dbReference>
<evidence type="ECO:0000313" key="11">
    <source>
        <dbReference type="Proteomes" id="UP000243591"/>
    </source>
</evidence>
<dbReference type="InterPro" id="IPR010140">
    <property type="entry name" value="Histidinol_P_phosphatase_HisJ"/>
</dbReference>
<dbReference type="GO" id="GO:0004401">
    <property type="term" value="F:histidinol-phosphatase activity"/>
    <property type="evidence" value="ECO:0007669"/>
    <property type="project" value="UniProtKB-UniRule"/>
</dbReference>
<keyword evidence="11" id="KW-1185">Reference proteome</keyword>
<dbReference type="CDD" id="cd12110">
    <property type="entry name" value="PHP_HisPPase_Hisj_like"/>
    <property type="match status" value="1"/>
</dbReference>
<evidence type="ECO:0000256" key="6">
    <source>
        <dbReference type="ARBA" id="ARBA00023102"/>
    </source>
</evidence>
<keyword evidence="4 8" id="KW-0028">Amino-acid biosynthesis</keyword>
<dbReference type="AlphaFoldDB" id="A0A1D2L3L4"/>
<organism evidence="10 11">
    <name type="scientific">Brochothrix thermosphacta</name>
    <name type="common">Microbacterium thermosphactum</name>
    <dbReference type="NCBI Taxonomy" id="2756"/>
    <lineage>
        <taxon>Bacteria</taxon>
        <taxon>Bacillati</taxon>
        <taxon>Bacillota</taxon>
        <taxon>Bacilli</taxon>
        <taxon>Bacillales</taxon>
        <taxon>Listeriaceae</taxon>
        <taxon>Brochothrix</taxon>
    </lineage>
</organism>
<evidence type="ECO:0000313" key="10">
    <source>
        <dbReference type="EMBL" id="ATF26818.1"/>
    </source>
</evidence>
<evidence type="ECO:0000256" key="7">
    <source>
        <dbReference type="ARBA" id="ARBA00049158"/>
    </source>
</evidence>
<dbReference type="UniPathway" id="UPA00031">
    <property type="reaction ID" value="UER00013"/>
</dbReference>
<comment type="similarity">
    <text evidence="2 8">Belongs to the PHP hydrolase family. HisK subfamily.</text>
</comment>
<dbReference type="InterPro" id="IPR016195">
    <property type="entry name" value="Pol/histidinol_Pase-like"/>
</dbReference>
<dbReference type="Pfam" id="PF13263">
    <property type="entry name" value="PHP_C"/>
    <property type="match status" value="1"/>
</dbReference>
<dbReference type="InterPro" id="IPR004013">
    <property type="entry name" value="PHP_dom"/>
</dbReference>
<dbReference type="EC" id="3.1.3.15" evidence="3 8"/>
<gene>
    <name evidence="10" type="ORF">CNY62_10900</name>
</gene>
<dbReference type="GO" id="GO:0000105">
    <property type="term" value="P:L-histidine biosynthetic process"/>
    <property type="evidence" value="ECO:0007669"/>
    <property type="project" value="UniProtKB-UniRule"/>
</dbReference>
<evidence type="ECO:0000259" key="9">
    <source>
        <dbReference type="Pfam" id="PF02811"/>
    </source>
</evidence>
<keyword evidence="5 8" id="KW-0378">Hydrolase</keyword>
<dbReference type="Gene3D" id="3.20.20.140">
    <property type="entry name" value="Metal-dependent hydrolases"/>
    <property type="match status" value="1"/>
</dbReference>
<evidence type="ECO:0000256" key="8">
    <source>
        <dbReference type="RuleBase" id="RU366003"/>
    </source>
</evidence>
<dbReference type="SUPFAM" id="SSF89550">
    <property type="entry name" value="PHP domain-like"/>
    <property type="match status" value="1"/>
</dbReference>
<evidence type="ECO:0000256" key="1">
    <source>
        <dbReference type="ARBA" id="ARBA00004970"/>
    </source>
</evidence>
<evidence type="ECO:0000256" key="5">
    <source>
        <dbReference type="ARBA" id="ARBA00022801"/>
    </source>
</evidence>
<comment type="catalytic activity">
    <reaction evidence="7 8">
        <text>L-histidinol phosphate + H2O = L-histidinol + phosphate</text>
        <dbReference type="Rhea" id="RHEA:14465"/>
        <dbReference type="ChEBI" id="CHEBI:15377"/>
        <dbReference type="ChEBI" id="CHEBI:43474"/>
        <dbReference type="ChEBI" id="CHEBI:57699"/>
        <dbReference type="ChEBI" id="CHEBI:57980"/>
        <dbReference type="EC" id="3.1.3.15"/>
    </reaction>
</comment>
<dbReference type="EMBL" id="CP023483">
    <property type="protein sequence ID" value="ATF26818.1"/>
    <property type="molecule type" value="Genomic_DNA"/>
</dbReference>
<dbReference type="Proteomes" id="UP000243591">
    <property type="component" value="Chromosome"/>
</dbReference>
<keyword evidence="6 8" id="KW-0368">Histidine biosynthesis</keyword>
<dbReference type="Pfam" id="PF02811">
    <property type="entry name" value="PHP"/>
    <property type="match status" value="1"/>
</dbReference>
<dbReference type="PANTHER" id="PTHR21039">
    <property type="entry name" value="HISTIDINOL PHOSPHATASE-RELATED"/>
    <property type="match status" value="1"/>
</dbReference>
<dbReference type="NCBIfam" id="NF005996">
    <property type="entry name" value="PRK08123.1"/>
    <property type="match status" value="1"/>
</dbReference>
<protein>
    <recommendedName>
        <fullName evidence="3 8">Histidinol-phosphatase</fullName>
        <shortName evidence="8">HolPase</shortName>
        <ecNumber evidence="3 8">3.1.3.15</ecNumber>
    </recommendedName>
</protein>
<reference evidence="10 11" key="1">
    <citation type="submission" date="2017-09" db="EMBL/GenBank/DDBJ databases">
        <title>Complete Genome Sequences of Two Strains of the Meat Spoilage Bacterium Brochothrix thermosphacta Isolated from Ground Chicken.</title>
        <authorList>
            <person name="Paoli G.C."/>
            <person name="Wijey C."/>
            <person name="Chen C.-Y."/>
            <person name="Nguyen L."/>
            <person name="Yan X."/>
            <person name="Irwin P.L."/>
        </authorList>
    </citation>
    <scope>NUCLEOTIDE SEQUENCE [LARGE SCALE GENOMIC DNA]</scope>
    <source>
        <strain evidence="10 11">BI</strain>
    </source>
</reference>
<feature type="domain" description="PHP" evidence="9">
    <location>
        <begin position="5"/>
        <end position="225"/>
    </location>
</feature>
<accession>A0A1D2L3L4</accession>